<dbReference type="SUPFAM" id="SSF103473">
    <property type="entry name" value="MFS general substrate transporter"/>
    <property type="match status" value="1"/>
</dbReference>
<evidence type="ECO:0000256" key="8">
    <source>
        <dbReference type="SAM" id="Phobius"/>
    </source>
</evidence>
<dbReference type="InterPro" id="IPR005828">
    <property type="entry name" value="MFS_sugar_transport-like"/>
</dbReference>
<feature type="transmembrane region" description="Helical" evidence="8">
    <location>
        <begin position="56"/>
        <end position="75"/>
    </location>
</feature>
<keyword evidence="11" id="KW-1185">Reference proteome</keyword>
<evidence type="ECO:0000256" key="5">
    <source>
        <dbReference type="ARBA" id="ARBA00022989"/>
    </source>
</evidence>
<feature type="transmembrane region" description="Helical" evidence="8">
    <location>
        <begin position="321"/>
        <end position="344"/>
    </location>
</feature>
<accession>A0ABR7WCW6</accession>
<evidence type="ECO:0000313" key="10">
    <source>
        <dbReference type="EMBL" id="MBD1320633.1"/>
    </source>
</evidence>
<comment type="similarity">
    <text evidence="2 7">Belongs to the major facilitator superfamily. Sugar transporter (TC 2.A.1.1) family.</text>
</comment>
<evidence type="ECO:0000256" key="6">
    <source>
        <dbReference type="ARBA" id="ARBA00023136"/>
    </source>
</evidence>
<dbReference type="Pfam" id="PF00083">
    <property type="entry name" value="Sugar_tr"/>
    <property type="match status" value="1"/>
</dbReference>
<evidence type="ECO:0000256" key="7">
    <source>
        <dbReference type="RuleBase" id="RU003346"/>
    </source>
</evidence>
<evidence type="ECO:0000256" key="1">
    <source>
        <dbReference type="ARBA" id="ARBA00004651"/>
    </source>
</evidence>
<keyword evidence="4 8" id="KW-0812">Transmembrane</keyword>
<dbReference type="InterPro" id="IPR020846">
    <property type="entry name" value="MFS_dom"/>
</dbReference>
<feature type="transmembrane region" description="Helical" evidence="8">
    <location>
        <begin position="254"/>
        <end position="277"/>
    </location>
</feature>
<sequence>MTETLTRVQPPKVTAFSILVAVGASLGGLLYGYDTGIIGSALLFLQDDFGISDDPGLLSVITSITLLGAIFGAIGTGPLSERLGRRWTVVLVAVAFIVFAIGCGLAPNVAVLIIFRFLLGLPVGGASQIIPTYIAELAPKHVRGTQAVLFQVMICVGTLVAYATGHALGTHAAWREMLAFAAIPAVVFLIIMLMLPESPRWLILKSREDDAAQALARVRPAGYDVSAELDEIRSVSEPKTGSWRDLRTPWVRPALVAGLGVAFFSQATGISAIIYYAPSLLALAGFGTSAATLASIGVGVSLLVFTLVGMALLERLGRRQLVLWGLPGAVVVLAVLAMVLPWTAGAGAELSIGLQVLVMICLAGYFAFNGGSLSVMTWLYMAEIFPLEVRGRAVSLCAFCLWVTNFLVTLLLYFAADKLGTGLVFGVLAVVNVIAWLFVWRWVPETKGRSLEEIESSLKAGTFAPRVHIIDAPASDEIGARP</sequence>
<feature type="transmembrane region" description="Helical" evidence="8">
    <location>
        <begin position="12"/>
        <end position="33"/>
    </location>
</feature>
<feature type="transmembrane region" description="Helical" evidence="8">
    <location>
        <begin position="147"/>
        <end position="165"/>
    </location>
</feature>
<dbReference type="Gene3D" id="1.20.1250.20">
    <property type="entry name" value="MFS general substrate transporter like domains"/>
    <property type="match status" value="1"/>
</dbReference>
<dbReference type="PROSITE" id="PS00217">
    <property type="entry name" value="SUGAR_TRANSPORT_2"/>
    <property type="match status" value="1"/>
</dbReference>
<feature type="transmembrane region" description="Helical" evidence="8">
    <location>
        <begin position="422"/>
        <end position="443"/>
    </location>
</feature>
<keyword evidence="3 7" id="KW-0813">Transport</keyword>
<evidence type="ECO:0000313" key="11">
    <source>
        <dbReference type="Proteomes" id="UP000602395"/>
    </source>
</evidence>
<dbReference type="PROSITE" id="PS00216">
    <property type="entry name" value="SUGAR_TRANSPORT_1"/>
    <property type="match status" value="2"/>
</dbReference>
<evidence type="ECO:0000256" key="3">
    <source>
        <dbReference type="ARBA" id="ARBA00022448"/>
    </source>
</evidence>
<dbReference type="InterPro" id="IPR050814">
    <property type="entry name" value="Myo-inositol_Transporter"/>
</dbReference>
<evidence type="ECO:0000256" key="2">
    <source>
        <dbReference type="ARBA" id="ARBA00010992"/>
    </source>
</evidence>
<evidence type="ECO:0000259" key="9">
    <source>
        <dbReference type="PROSITE" id="PS50850"/>
    </source>
</evidence>
<dbReference type="Proteomes" id="UP000602395">
    <property type="component" value="Unassembled WGS sequence"/>
</dbReference>
<dbReference type="PANTHER" id="PTHR48020:SF12">
    <property type="entry name" value="PROTON MYO-INOSITOL COTRANSPORTER"/>
    <property type="match status" value="1"/>
</dbReference>
<keyword evidence="6 8" id="KW-0472">Membrane</keyword>
<keyword evidence="5 8" id="KW-1133">Transmembrane helix</keyword>
<dbReference type="InterPro" id="IPR003663">
    <property type="entry name" value="Sugar/inositol_transpt"/>
</dbReference>
<comment type="subcellular location">
    <subcellularLocation>
        <location evidence="1">Cell membrane</location>
        <topology evidence="1">Multi-pass membrane protein</topology>
    </subcellularLocation>
</comment>
<comment type="caution">
    <text evidence="10">The sequence shown here is derived from an EMBL/GenBank/DDBJ whole genome shotgun (WGS) entry which is preliminary data.</text>
</comment>
<gene>
    <name evidence="10" type="ORF">IDF66_13685</name>
</gene>
<dbReference type="RefSeq" id="WP_190267245.1">
    <property type="nucleotide sequence ID" value="NZ_BAABAD010000004.1"/>
</dbReference>
<feature type="domain" description="Major facilitator superfamily (MFS) profile" evidence="9">
    <location>
        <begin position="20"/>
        <end position="447"/>
    </location>
</feature>
<feature type="transmembrane region" description="Helical" evidence="8">
    <location>
        <begin position="113"/>
        <end position="135"/>
    </location>
</feature>
<feature type="transmembrane region" description="Helical" evidence="8">
    <location>
        <begin position="177"/>
        <end position="195"/>
    </location>
</feature>
<feature type="transmembrane region" description="Helical" evidence="8">
    <location>
        <begin position="393"/>
        <end position="416"/>
    </location>
</feature>
<name>A0ABR7WCW6_9ACTN</name>
<dbReference type="InterPro" id="IPR036259">
    <property type="entry name" value="MFS_trans_sf"/>
</dbReference>
<evidence type="ECO:0000256" key="4">
    <source>
        <dbReference type="ARBA" id="ARBA00022692"/>
    </source>
</evidence>
<feature type="transmembrane region" description="Helical" evidence="8">
    <location>
        <begin position="87"/>
        <end position="107"/>
    </location>
</feature>
<reference evidence="10 11" key="1">
    <citation type="submission" date="2020-09" db="EMBL/GenBank/DDBJ databases">
        <title>Novel species in genus Gordonia.</title>
        <authorList>
            <person name="Zhang G."/>
        </authorList>
    </citation>
    <scope>NUCLEOTIDE SEQUENCE [LARGE SCALE GENOMIC DNA]</scope>
    <source>
        <strain evidence="10 11">ON-33</strain>
    </source>
</reference>
<protein>
    <submittedName>
        <fullName evidence="10">Sugar porter family MFS transporter</fullName>
    </submittedName>
</protein>
<feature type="transmembrane region" description="Helical" evidence="8">
    <location>
        <begin position="356"/>
        <end position="381"/>
    </location>
</feature>
<dbReference type="PRINTS" id="PR00171">
    <property type="entry name" value="SUGRTRNSPORT"/>
</dbReference>
<feature type="transmembrane region" description="Helical" evidence="8">
    <location>
        <begin position="283"/>
        <end position="309"/>
    </location>
</feature>
<organism evidence="10 11">
    <name type="scientific">Gordonia hankookensis</name>
    <dbReference type="NCBI Taxonomy" id="589403"/>
    <lineage>
        <taxon>Bacteria</taxon>
        <taxon>Bacillati</taxon>
        <taxon>Actinomycetota</taxon>
        <taxon>Actinomycetes</taxon>
        <taxon>Mycobacteriales</taxon>
        <taxon>Gordoniaceae</taxon>
        <taxon>Gordonia</taxon>
    </lineage>
</organism>
<dbReference type="PANTHER" id="PTHR48020">
    <property type="entry name" value="PROTON MYO-INOSITOL COTRANSPORTER"/>
    <property type="match status" value="1"/>
</dbReference>
<dbReference type="EMBL" id="JACWMS010000002">
    <property type="protein sequence ID" value="MBD1320633.1"/>
    <property type="molecule type" value="Genomic_DNA"/>
</dbReference>
<dbReference type="NCBIfam" id="TIGR00879">
    <property type="entry name" value="SP"/>
    <property type="match status" value="1"/>
</dbReference>
<proteinExistence type="inferred from homology"/>
<dbReference type="InterPro" id="IPR005829">
    <property type="entry name" value="Sugar_transporter_CS"/>
</dbReference>
<dbReference type="PROSITE" id="PS50850">
    <property type="entry name" value="MFS"/>
    <property type="match status" value="1"/>
</dbReference>